<dbReference type="InterPro" id="IPR053138">
    <property type="entry name" value="N-alpha-Ac-DABA_deacetylase"/>
</dbReference>
<gene>
    <name evidence="8" type="ORF">KOR42_53100</name>
</gene>
<feature type="domain" description="Succinylglutamate desuccinylase/Aspartoacylase catalytic" evidence="7">
    <location>
        <begin position="66"/>
        <end position="168"/>
    </location>
</feature>
<dbReference type="PANTHER" id="PTHR37326:SF1">
    <property type="entry name" value="BLL3975 PROTEIN"/>
    <property type="match status" value="1"/>
</dbReference>
<evidence type="ECO:0000256" key="5">
    <source>
        <dbReference type="SAM" id="MobiDB-lite"/>
    </source>
</evidence>
<dbReference type="GO" id="GO:0046872">
    <property type="term" value="F:metal ion binding"/>
    <property type="evidence" value="ECO:0007669"/>
    <property type="project" value="UniProtKB-KW"/>
</dbReference>
<evidence type="ECO:0000256" key="1">
    <source>
        <dbReference type="ARBA" id="ARBA00001947"/>
    </source>
</evidence>
<dbReference type="PANTHER" id="PTHR37326">
    <property type="entry name" value="BLL3975 PROTEIN"/>
    <property type="match status" value="1"/>
</dbReference>
<dbReference type="SUPFAM" id="SSF52317">
    <property type="entry name" value="Class I glutamine amidotransferase-like"/>
    <property type="match status" value="1"/>
</dbReference>
<feature type="compositionally biased region" description="Polar residues" evidence="5">
    <location>
        <begin position="523"/>
        <end position="542"/>
    </location>
</feature>
<feature type="region of interest" description="Disordered" evidence="5">
    <location>
        <begin position="516"/>
        <end position="542"/>
    </location>
</feature>
<sequence>MRSSLRWPPSLIAKWFFLLVLFVGVVSTSLLCTSDACASELHRTSGVLGEGTSWSIPWYSIESDEDGPTVLVTGGMHGNEPAGSAAAGQIRHWNIARGKLVVIPSLNRLGLDAEMRWFPVHRNDRSLRDLNRNFPKLENLQPRTLLCETVWEFVESERPDFVFDLHEGFDFPTSNSKSVGSSVIFSPSDEQHHLAQKMLDAVNETVDDDTRRFVPLSRNGAAQGSLVRACADVLGVRSFILETTFKEQPLSFRTFQHRVMVSTALKEIGLLDSDSTDRMTSSLEHHRLSVGLFDAAGTTAKGLKNVSQSFDSEEFELVRIGPHDLSASTLSQFDVLIFPGGSGSRQGRAIGSDGREAIRKFVKDGGGVIGICAGAYLCSAHYDWSLHIINTSVFNETIEIPGVGRKSMWYRGGPSDVEMELTSEGEEIFSQSNRLDVRYQNGPIMDVGPDDHLPEWTPLAWFRSEVVRYEPQEGTMIDSPAIIAAPFGNGRVMCISPHPEATPGLENIITEAVKWSAQRDGSHTASEPDSQLEEASTSPAQE</sequence>
<proteinExistence type="predicted"/>
<keyword evidence="4" id="KW-0862">Zinc</keyword>
<dbReference type="SUPFAM" id="SSF53187">
    <property type="entry name" value="Zn-dependent exopeptidases"/>
    <property type="match status" value="1"/>
</dbReference>
<dbReference type="Pfam" id="PF09825">
    <property type="entry name" value="BPL_N"/>
    <property type="match status" value="1"/>
</dbReference>
<dbReference type="InterPro" id="IPR029062">
    <property type="entry name" value="Class_I_gatase-like"/>
</dbReference>
<dbReference type="Proteomes" id="UP000317243">
    <property type="component" value="Unassembled WGS sequence"/>
</dbReference>
<evidence type="ECO:0000259" key="6">
    <source>
        <dbReference type="Pfam" id="PF09825"/>
    </source>
</evidence>
<comment type="caution">
    <text evidence="8">The sequence shown here is derived from an EMBL/GenBank/DDBJ whole genome shotgun (WGS) entry which is preliminary data.</text>
</comment>
<dbReference type="AlphaFoldDB" id="A0A5C5VAP2"/>
<feature type="domain" description="Biotin-protein ligase N-terminal" evidence="6">
    <location>
        <begin position="292"/>
        <end position="504"/>
    </location>
</feature>
<evidence type="ECO:0000259" key="7">
    <source>
        <dbReference type="Pfam" id="PF24827"/>
    </source>
</evidence>
<organism evidence="8 9">
    <name type="scientific">Thalassoglobus neptunius</name>
    <dbReference type="NCBI Taxonomy" id="1938619"/>
    <lineage>
        <taxon>Bacteria</taxon>
        <taxon>Pseudomonadati</taxon>
        <taxon>Planctomycetota</taxon>
        <taxon>Planctomycetia</taxon>
        <taxon>Planctomycetales</taxon>
        <taxon>Planctomycetaceae</taxon>
        <taxon>Thalassoglobus</taxon>
    </lineage>
</organism>
<evidence type="ECO:0000256" key="2">
    <source>
        <dbReference type="ARBA" id="ARBA00022723"/>
    </source>
</evidence>
<keyword evidence="3" id="KW-0378">Hydrolase</keyword>
<dbReference type="InterPro" id="IPR019197">
    <property type="entry name" value="Biotin-prot_ligase_N"/>
</dbReference>
<reference evidence="8 9" key="1">
    <citation type="submission" date="2019-02" db="EMBL/GenBank/DDBJ databases">
        <title>Deep-cultivation of Planctomycetes and their phenomic and genomic characterization uncovers novel biology.</title>
        <authorList>
            <person name="Wiegand S."/>
            <person name="Jogler M."/>
            <person name="Boedeker C."/>
            <person name="Pinto D."/>
            <person name="Vollmers J."/>
            <person name="Rivas-Marin E."/>
            <person name="Kohn T."/>
            <person name="Peeters S.H."/>
            <person name="Heuer A."/>
            <person name="Rast P."/>
            <person name="Oberbeckmann S."/>
            <person name="Bunk B."/>
            <person name="Jeske O."/>
            <person name="Meyerdierks A."/>
            <person name="Storesund J.E."/>
            <person name="Kallscheuer N."/>
            <person name="Luecker S."/>
            <person name="Lage O.M."/>
            <person name="Pohl T."/>
            <person name="Merkel B.J."/>
            <person name="Hornburger P."/>
            <person name="Mueller R.-W."/>
            <person name="Bruemmer F."/>
            <person name="Labrenz M."/>
            <person name="Spormann A.M."/>
            <person name="Op Den Camp H."/>
            <person name="Overmann J."/>
            <person name="Amann R."/>
            <person name="Jetten M.S.M."/>
            <person name="Mascher T."/>
            <person name="Medema M.H."/>
            <person name="Devos D.P."/>
            <person name="Kaster A.-K."/>
            <person name="Ovreas L."/>
            <person name="Rohde M."/>
            <person name="Galperin M.Y."/>
            <person name="Jogler C."/>
        </authorList>
    </citation>
    <scope>NUCLEOTIDE SEQUENCE [LARGE SCALE GENOMIC DNA]</scope>
    <source>
        <strain evidence="8 9">KOR42</strain>
    </source>
</reference>
<dbReference type="InterPro" id="IPR055438">
    <property type="entry name" value="AstE_AspA_cat"/>
</dbReference>
<name>A0A5C5VAP2_9PLAN</name>
<protein>
    <submittedName>
        <fullName evidence="8">Uncharacterized protein</fullName>
    </submittedName>
</protein>
<dbReference type="Pfam" id="PF24827">
    <property type="entry name" value="AstE_AspA_cat"/>
    <property type="match status" value="1"/>
</dbReference>
<dbReference type="Gene3D" id="3.40.630.10">
    <property type="entry name" value="Zn peptidases"/>
    <property type="match status" value="1"/>
</dbReference>
<dbReference type="GO" id="GO:0016788">
    <property type="term" value="F:hydrolase activity, acting on ester bonds"/>
    <property type="evidence" value="ECO:0007669"/>
    <property type="project" value="InterPro"/>
</dbReference>
<comment type="cofactor">
    <cofactor evidence="1">
        <name>Zn(2+)</name>
        <dbReference type="ChEBI" id="CHEBI:29105"/>
    </cofactor>
</comment>
<evidence type="ECO:0000256" key="4">
    <source>
        <dbReference type="ARBA" id="ARBA00022833"/>
    </source>
</evidence>
<keyword evidence="9" id="KW-1185">Reference proteome</keyword>
<dbReference type="OrthoDB" id="8333609at2"/>
<evidence type="ECO:0000313" key="8">
    <source>
        <dbReference type="EMBL" id="TWT35017.1"/>
    </source>
</evidence>
<evidence type="ECO:0000313" key="9">
    <source>
        <dbReference type="Proteomes" id="UP000317243"/>
    </source>
</evidence>
<evidence type="ECO:0000256" key="3">
    <source>
        <dbReference type="ARBA" id="ARBA00022801"/>
    </source>
</evidence>
<keyword evidence="2" id="KW-0479">Metal-binding</keyword>
<dbReference type="Gene3D" id="3.40.50.880">
    <property type="match status" value="1"/>
</dbReference>
<dbReference type="RefSeq" id="WP_146512544.1">
    <property type="nucleotide sequence ID" value="NZ_SIHI01000080.1"/>
</dbReference>
<accession>A0A5C5VAP2</accession>
<dbReference type="EMBL" id="SIHI01000080">
    <property type="protein sequence ID" value="TWT35017.1"/>
    <property type="molecule type" value="Genomic_DNA"/>
</dbReference>